<evidence type="ECO:0000313" key="2">
    <source>
        <dbReference type="EMBL" id="MCG4564087.1"/>
    </source>
</evidence>
<dbReference type="Proteomes" id="UP001108123">
    <property type="component" value="Unassembled WGS sequence"/>
</dbReference>
<evidence type="ECO:0000256" key="1">
    <source>
        <dbReference type="SAM" id="Phobius"/>
    </source>
</evidence>
<evidence type="ECO:0000313" key="3">
    <source>
        <dbReference type="Proteomes" id="UP001108123"/>
    </source>
</evidence>
<dbReference type="EMBL" id="JAKNID010000003">
    <property type="protein sequence ID" value="MCG4564087.1"/>
    <property type="molecule type" value="Genomic_DNA"/>
</dbReference>
<name>A0A9Q4AAF5_9FIRM</name>
<keyword evidence="1" id="KW-0472">Membrane</keyword>
<keyword evidence="3" id="KW-1185">Reference proteome</keyword>
<reference evidence="2" key="1">
    <citation type="submission" date="2022-01" db="EMBL/GenBank/DDBJ databases">
        <title>Collection of gut derived symbiotic bacterial strains cultured from healthy donors.</title>
        <authorList>
            <person name="Lin H."/>
            <person name="Kohout C."/>
            <person name="Waligurski E."/>
            <person name="Pamer E.G."/>
        </authorList>
    </citation>
    <scope>NUCLEOTIDE SEQUENCE</scope>
    <source>
        <strain evidence="2">MSK.14.39</strain>
    </source>
</reference>
<dbReference type="AlphaFoldDB" id="A0A9Q4AAF5"/>
<accession>A0A9Q4AAF5</accession>
<proteinExistence type="predicted"/>
<feature type="transmembrane region" description="Helical" evidence="1">
    <location>
        <begin position="6"/>
        <end position="24"/>
    </location>
</feature>
<protein>
    <submittedName>
        <fullName evidence="2">DUF4330 domain-containing protein</fullName>
    </submittedName>
</protein>
<dbReference type="Pfam" id="PF14221">
    <property type="entry name" value="DUF4330"/>
    <property type="match status" value="1"/>
</dbReference>
<organism evidence="2 3">
    <name type="scientific">Anaerosalibacter bizertensis</name>
    <dbReference type="NCBI Taxonomy" id="932217"/>
    <lineage>
        <taxon>Bacteria</taxon>
        <taxon>Bacillati</taxon>
        <taxon>Bacillota</taxon>
        <taxon>Tissierellia</taxon>
        <taxon>Tissierellales</taxon>
        <taxon>Sporanaerobacteraceae</taxon>
        <taxon>Anaerosalibacter</taxon>
    </lineage>
</organism>
<dbReference type="InterPro" id="IPR025480">
    <property type="entry name" value="DUF4330"/>
</dbReference>
<dbReference type="RefSeq" id="WP_226807517.1">
    <property type="nucleotide sequence ID" value="NZ_JAJBNW010000006.1"/>
</dbReference>
<keyword evidence="1" id="KW-1133">Transmembrane helix</keyword>
<keyword evidence="1" id="KW-0812">Transmembrane</keyword>
<comment type="caution">
    <text evidence="2">The sequence shown here is derived from an EMBL/GenBank/DDBJ whole genome shotgun (WGS) entry which is preliminary data.</text>
</comment>
<sequence>MKKKWNWIDTTIIVIIILIIAFLSRDKIINTNDKVSTKNEKEIIITAETDKITKDMITDLKIGDQIFSQNTLQDASIEEINVEPLLDSAAGPDGKLKTYEDAQNFRVIVKINAKVVSNGPYMDLGGQEVKVGIPFMIKTEKVELSSKIKHIEVK</sequence>
<gene>
    <name evidence="2" type="ORF">L0P62_01355</name>
</gene>